<gene>
    <name evidence="2" type="primary">hisZ</name>
    <name evidence="2" type="ORF">AVENP_0181</name>
</gene>
<proteinExistence type="predicted"/>
<dbReference type="GO" id="GO:0005737">
    <property type="term" value="C:cytoplasm"/>
    <property type="evidence" value="ECO:0007669"/>
    <property type="project" value="InterPro"/>
</dbReference>
<dbReference type="GO" id="GO:0004821">
    <property type="term" value="F:histidine-tRNA ligase activity"/>
    <property type="evidence" value="ECO:0007669"/>
    <property type="project" value="TreeGrafter"/>
</dbReference>
<sequence length="281" mass="32371">MIFEHEIPKGSRLYFGASAKRKRVLENQICEILDNDGFEEILTPNFSYSQHQAIANEKKLIKFSDEQNEQVSLRADSTLDVVRIITKRLGRTTAHKKWFYVQPIFTYPSKEEYQIGCEWIDHNNIADIMNLTANILKALKIEPIFQISNINIPKLVANELNIDIDLLKNGEIATLFKLNCEWLNKLIKVKDIKSLENVINIVPSSLKEELEKLLCKAKEVDYSNIIIAPLYYGSLRYYDGIYYRVINENLTLCKGGMYSSEGMSSLGFALYTDNLLKILED</sequence>
<dbReference type="RefSeq" id="WP_128358331.1">
    <property type="nucleotide sequence ID" value="NZ_CP053840.1"/>
</dbReference>
<keyword evidence="2" id="KW-0808">Transferase</keyword>
<dbReference type="Gene3D" id="3.30.930.10">
    <property type="entry name" value="Bira Bifunctional Protein, Domain 2"/>
    <property type="match status" value="1"/>
</dbReference>
<dbReference type="InterPro" id="IPR004516">
    <property type="entry name" value="HisRS/HisZ"/>
</dbReference>
<dbReference type="InterPro" id="IPR041715">
    <property type="entry name" value="HisRS-like_core"/>
</dbReference>
<dbReference type="SUPFAM" id="SSF55681">
    <property type="entry name" value="Class II aaRS and biotin synthetases"/>
    <property type="match status" value="1"/>
</dbReference>
<dbReference type="GO" id="GO:0003879">
    <property type="term" value="F:ATP phosphoribosyltransferase activity"/>
    <property type="evidence" value="ECO:0007669"/>
    <property type="project" value="UniProtKB-EC"/>
</dbReference>
<dbReference type="NCBIfam" id="NF008946">
    <property type="entry name" value="PRK12293.1"/>
    <property type="match status" value="1"/>
</dbReference>
<dbReference type="GO" id="GO:0006427">
    <property type="term" value="P:histidyl-tRNA aminoacylation"/>
    <property type="evidence" value="ECO:0007669"/>
    <property type="project" value="TreeGrafter"/>
</dbReference>
<dbReference type="InterPro" id="IPR045864">
    <property type="entry name" value="aa-tRNA-synth_II/BPL/LPL"/>
</dbReference>
<feature type="domain" description="Class II Histidinyl-tRNA synthetase (HisRS)-like catalytic core" evidence="1">
    <location>
        <begin position="18"/>
        <end position="274"/>
    </location>
</feature>
<dbReference type="Pfam" id="PF13393">
    <property type="entry name" value="tRNA-synt_His"/>
    <property type="match status" value="1"/>
</dbReference>
<accession>A0AAE7B659</accession>
<dbReference type="KEGG" id="avp:AVENP_0181"/>
<organism evidence="2 3">
    <name type="scientific">Arcobacter venerupis</name>
    <dbReference type="NCBI Taxonomy" id="1054033"/>
    <lineage>
        <taxon>Bacteria</taxon>
        <taxon>Pseudomonadati</taxon>
        <taxon>Campylobacterota</taxon>
        <taxon>Epsilonproteobacteria</taxon>
        <taxon>Campylobacterales</taxon>
        <taxon>Arcobacteraceae</taxon>
        <taxon>Arcobacter</taxon>
    </lineage>
</organism>
<evidence type="ECO:0000259" key="1">
    <source>
        <dbReference type="Pfam" id="PF13393"/>
    </source>
</evidence>
<evidence type="ECO:0000313" key="2">
    <source>
        <dbReference type="EMBL" id="QKF65761.1"/>
    </source>
</evidence>
<protein>
    <submittedName>
        <fullName evidence="2">ATP phosphoribosyltransferase HisG(S)Z, hetero-octameric short form, regulatory subunit</fullName>
        <ecNumber evidence="2">2.4.2.17</ecNumber>
    </submittedName>
</protein>
<dbReference type="EC" id="2.4.2.17" evidence="2"/>
<evidence type="ECO:0000313" key="3">
    <source>
        <dbReference type="Proteomes" id="UP000503482"/>
    </source>
</evidence>
<dbReference type="AlphaFoldDB" id="A0AAE7B659"/>
<keyword evidence="2" id="KW-0328">Glycosyltransferase</keyword>
<dbReference type="EMBL" id="CP053840">
    <property type="protein sequence ID" value="QKF65761.1"/>
    <property type="molecule type" value="Genomic_DNA"/>
</dbReference>
<name>A0AAE7B659_9BACT</name>
<dbReference type="PANTHER" id="PTHR43707">
    <property type="entry name" value="HISTIDYL-TRNA SYNTHETASE"/>
    <property type="match status" value="1"/>
</dbReference>
<keyword evidence="3" id="KW-1185">Reference proteome</keyword>
<reference evidence="2 3" key="1">
    <citation type="submission" date="2020-05" db="EMBL/GenBank/DDBJ databases">
        <title>Complete genome sequencing of Campylobacter and Arcobacter type strains.</title>
        <authorList>
            <person name="Miller W.G."/>
            <person name="Yee E."/>
        </authorList>
    </citation>
    <scope>NUCLEOTIDE SEQUENCE [LARGE SCALE GENOMIC DNA]</scope>
    <source>
        <strain evidence="2 3">LMG 26156</strain>
    </source>
</reference>
<dbReference type="PANTHER" id="PTHR43707:SF1">
    <property type="entry name" value="HISTIDINE--TRNA LIGASE, MITOCHONDRIAL-RELATED"/>
    <property type="match status" value="1"/>
</dbReference>
<dbReference type="Proteomes" id="UP000503482">
    <property type="component" value="Chromosome"/>
</dbReference>